<comment type="caution">
    <text evidence="2">The sequence shown here is derived from an EMBL/GenBank/DDBJ whole genome shotgun (WGS) entry which is preliminary data.</text>
</comment>
<organism evidence="2 3">
    <name type="scientific">Amphibalanus amphitrite</name>
    <name type="common">Striped barnacle</name>
    <name type="synonym">Balanus amphitrite</name>
    <dbReference type="NCBI Taxonomy" id="1232801"/>
    <lineage>
        <taxon>Eukaryota</taxon>
        <taxon>Metazoa</taxon>
        <taxon>Ecdysozoa</taxon>
        <taxon>Arthropoda</taxon>
        <taxon>Crustacea</taxon>
        <taxon>Multicrustacea</taxon>
        <taxon>Cirripedia</taxon>
        <taxon>Thoracica</taxon>
        <taxon>Thoracicalcarea</taxon>
        <taxon>Balanomorpha</taxon>
        <taxon>Balanoidea</taxon>
        <taxon>Balanidae</taxon>
        <taxon>Amphibalaninae</taxon>
        <taxon>Amphibalanus</taxon>
    </lineage>
</organism>
<dbReference type="EMBL" id="VIIS01001616">
    <property type="protein sequence ID" value="KAF0295498.1"/>
    <property type="molecule type" value="Genomic_DNA"/>
</dbReference>
<gene>
    <name evidence="2" type="primary">Faf1_1</name>
    <name evidence="2" type="ORF">FJT64_007054</name>
</gene>
<evidence type="ECO:0000313" key="3">
    <source>
        <dbReference type="Proteomes" id="UP000440578"/>
    </source>
</evidence>
<reference evidence="2 3" key="1">
    <citation type="submission" date="2019-07" db="EMBL/GenBank/DDBJ databases">
        <title>Draft genome assembly of a fouling barnacle, Amphibalanus amphitrite (Darwin, 1854): The first reference genome for Thecostraca.</title>
        <authorList>
            <person name="Kim W."/>
        </authorList>
    </citation>
    <scope>NUCLEOTIDE SEQUENCE [LARGE SCALE GENOMIC DNA]</scope>
    <source>
        <strain evidence="2">SNU_AA5</strain>
        <tissue evidence="2">Soma without cirri and trophi</tissue>
    </source>
</reference>
<protein>
    <submittedName>
        <fullName evidence="2">FAS-associated factor 1</fullName>
    </submittedName>
</protein>
<evidence type="ECO:0000313" key="2">
    <source>
        <dbReference type="EMBL" id="KAF0295498.1"/>
    </source>
</evidence>
<dbReference type="CDD" id="cd14413">
    <property type="entry name" value="UBA_FAF1"/>
    <property type="match status" value="1"/>
</dbReference>
<feature type="region of interest" description="Disordered" evidence="1">
    <location>
        <begin position="182"/>
        <end position="204"/>
    </location>
</feature>
<accession>A0A6A4W064</accession>
<dbReference type="AlphaFoldDB" id="A0A6A4W064"/>
<name>A0A6A4W064_AMPAM</name>
<keyword evidence="3" id="KW-1185">Reference proteome</keyword>
<dbReference type="InterPro" id="IPR044541">
    <property type="entry name" value="FAF1_UBA"/>
</dbReference>
<dbReference type="OrthoDB" id="1920064at2759"/>
<dbReference type="Pfam" id="PF14555">
    <property type="entry name" value="UBA_4"/>
    <property type="match status" value="1"/>
</dbReference>
<proteinExistence type="predicted"/>
<evidence type="ECO:0000256" key="1">
    <source>
        <dbReference type="SAM" id="MobiDB-lite"/>
    </source>
</evidence>
<dbReference type="Gene3D" id="1.10.8.10">
    <property type="entry name" value="DNA helicase RuvA subunit, C-terminal domain"/>
    <property type="match status" value="1"/>
</dbReference>
<dbReference type="Proteomes" id="UP000440578">
    <property type="component" value="Unassembled WGS sequence"/>
</dbReference>
<sequence>MNAARLGNVLQCACSVEEEPLIATMDCNREELLANFQACTGIDDVGEALAHLEQTGWNLVEAVNRVIPQDSQVVPPVGDGVQIQELNQPPDVSVGVSVAFGDDPSDPLAEQPVTPLRNYVLWPYAGDHTALLGDPTLKIVLQAQTDMPPCQQDLRLDGQPLSDGTVQLAALPAGQVLTLQQGTIGGGTESDAAGRPGPSTSGLR</sequence>